<dbReference type="EMBL" id="CM042019">
    <property type="protein sequence ID" value="KAI3823497.1"/>
    <property type="molecule type" value="Genomic_DNA"/>
</dbReference>
<comment type="caution">
    <text evidence="1">The sequence shown here is derived from an EMBL/GenBank/DDBJ whole genome shotgun (WGS) entry which is preliminary data.</text>
</comment>
<protein>
    <submittedName>
        <fullName evidence="1">Uncharacterized protein</fullName>
    </submittedName>
</protein>
<gene>
    <name evidence="1" type="ORF">L1987_04935</name>
</gene>
<evidence type="ECO:0000313" key="1">
    <source>
        <dbReference type="EMBL" id="KAI3823497.1"/>
    </source>
</evidence>
<keyword evidence="2" id="KW-1185">Reference proteome</keyword>
<name>A0ACB9JTX9_9ASTR</name>
<organism evidence="1 2">
    <name type="scientific">Smallanthus sonchifolius</name>
    <dbReference type="NCBI Taxonomy" id="185202"/>
    <lineage>
        <taxon>Eukaryota</taxon>
        <taxon>Viridiplantae</taxon>
        <taxon>Streptophyta</taxon>
        <taxon>Embryophyta</taxon>
        <taxon>Tracheophyta</taxon>
        <taxon>Spermatophyta</taxon>
        <taxon>Magnoliopsida</taxon>
        <taxon>eudicotyledons</taxon>
        <taxon>Gunneridae</taxon>
        <taxon>Pentapetalae</taxon>
        <taxon>asterids</taxon>
        <taxon>campanulids</taxon>
        <taxon>Asterales</taxon>
        <taxon>Asteraceae</taxon>
        <taxon>Asteroideae</taxon>
        <taxon>Heliantheae alliance</taxon>
        <taxon>Millerieae</taxon>
        <taxon>Smallanthus</taxon>
    </lineage>
</organism>
<dbReference type="Proteomes" id="UP001056120">
    <property type="component" value="Linkage Group LG02"/>
</dbReference>
<proteinExistence type="predicted"/>
<sequence length="363" mass="40054">MELHGLLSYALFLLFIFVIAGEAVCANEQDQSMKKLNHHHRHTYGGFRPTKLFVFGDSYADTGNSPRSLASSWKAPYGVTFPGKPAGRYSDGRVLSDYVARFMGIKSPLPYKLRKYGPGKLRRGLNFAYGGTGVFDTGNLQPNMTTQIGFLQGLIKDKVYTKRDLKASLALVTVSGNDYAAYTSAGGSEQDLHSFITRVVEQMAIDMKLIHDMGIRRVVVTTLQPIGCLPKETVHSSYQQCNDTQNLASKFHNGLLQQVVTTLNDNTKDSSFLILDTFSGFNTVLNSNTVFTGKLKFGTPLKPCCVATRSGASCGSLDENGKELYTVCDEPKSAFFWDTVHPSQAGWRAVYLTLRSSLNGIYR</sequence>
<accession>A0ACB9JTX9</accession>
<evidence type="ECO:0000313" key="2">
    <source>
        <dbReference type="Proteomes" id="UP001056120"/>
    </source>
</evidence>
<reference evidence="2" key="1">
    <citation type="journal article" date="2022" name="Mol. Ecol. Resour.">
        <title>The genomes of chicory, endive, great burdock and yacon provide insights into Asteraceae palaeo-polyploidization history and plant inulin production.</title>
        <authorList>
            <person name="Fan W."/>
            <person name="Wang S."/>
            <person name="Wang H."/>
            <person name="Wang A."/>
            <person name="Jiang F."/>
            <person name="Liu H."/>
            <person name="Zhao H."/>
            <person name="Xu D."/>
            <person name="Zhang Y."/>
        </authorList>
    </citation>
    <scope>NUCLEOTIDE SEQUENCE [LARGE SCALE GENOMIC DNA]</scope>
    <source>
        <strain evidence="2">cv. Yunnan</strain>
    </source>
</reference>
<reference evidence="1 2" key="2">
    <citation type="journal article" date="2022" name="Mol. Ecol. Resour.">
        <title>The genomes of chicory, endive, great burdock and yacon provide insights into Asteraceae paleo-polyploidization history and plant inulin production.</title>
        <authorList>
            <person name="Fan W."/>
            <person name="Wang S."/>
            <person name="Wang H."/>
            <person name="Wang A."/>
            <person name="Jiang F."/>
            <person name="Liu H."/>
            <person name="Zhao H."/>
            <person name="Xu D."/>
            <person name="Zhang Y."/>
        </authorList>
    </citation>
    <scope>NUCLEOTIDE SEQUENCE [LARGE SCALE GENOMIC DNA]</scope>
    <source>
        <strain evidence="2">cv. Yunnan</strain>
        <tissue evidence="1">Leaves</tissue>
    </source>
</reference>